<keyword evidence="2" id="KW-0472">Membrane</keyword>
<feature type="transmembrane region" description="Helical" evidence="2">
    <location>
        <begin position="43"/>
        <end position="63"/>
    </location>
</feature>
<dbReference type="KEGG" id="dfi:AXF13_11145"/>
<dbReference type="PROSITE" id="PS51257">
    <property type="entry name" value="PROKAR_LIPOPROTEIN"/>
    <property type="match status" value="1"/>
</dbReference>
<dbReference type="EMBL" id="CP014229">
    <property type="protein sequence ID" value="AMD90627.1"/>
    <property type="molecule type" value="Genomic_DNA"/>
</dbReference>
<evidence type="ECO:0000313" key="3">
    <source>
        <dbReference type="EMBL" id="AMD90627.1"/>
    </source>
</evidence>
<evidence type="ECO:0000313" key="4">
    <source>
        <dbReference type="Proteomes" id="UP000069241"/>
    </source>
</evidence>
<organism evidence="3 4">
    <name type="scientific">Desulfovibrio fairfieldensis</name>
    <dbReference type="NCBI Taxonomy" id="44742"/>
    <lineage>
        <taxon>Bacteria</taxon>
        <taxon>Pseudomonadati</taxon>
        <taxon>Thermodesulfobacteriota</taxon>
        <taxon>Desulfovibrionia</taxon>
        <taxon>Desulfovibrionales</taxon>
        <taxon>Desulfovibrionaceae</taxon>
        <taxon>Desulfovibrio</taxon>
    </lineage>
</organism>
<dbReference type="InterPro" id="IPR029058">
    <property type="entry name" value="AB_hydrolase_fold"/>
</dbReference>
<feature type="compositionally biased region" description="Pro residues" evidence="1">
    <location>
        <begin position="383"/>
        <end position="406"/>
    </location>
</feature>
<evidence type="ECO:0000256" key="2">
    <source>
        <dbReference type="SAM" id="Phobius"/>
    </source>
</evidence>
<protein>
    <recommendedName>
        <fullName evidence="5">Dienelactone hydrolase</fullName>
    </recommendedName>
</protein>
<dbReference type="Proteomes" id="UP000069241">
    <property type="component" value="Chromosome"/>
</dbReference>
<keyword evidence="2" id="KW-1133">Transmembrane helix</keyword>
<feature type="region of interest" description="Disordered" evidence="1">
    <location>
        <begin position="382"/>
        <end position="413"/>
    </location>
</feature>
<dbReference type="SUPFAM" id="SSF53474">
    <property type="entry name" value="alpha/beta-Hydrolases"/>
    <property type="match status" value="1"/>
</dbReference>
<reference evidence="4" key="1">
    <citation type="submission" date="2016-02" db="EMBL/GenBank/DDBJ databases">
        <authorList>
            <person name="Holder M.E."/>
            <person name="Ajami N.J."/>
            <person name="Petrosino J.F."/>
        </authorList>
    </citation>
    <scope>NUCLEOTIDE SEQUENCE [LARGE SCALE GENOMIC DNA]</scope>
    <source>
        <strain evidence="4">CCUG 45958</strain>
    </source>
</reference>
<sequence length="413" mass="44952">MPRYLSEQTPLAHPPLLGACSALGCGRQRPPGRRAFSPYHIRLFIPLLFFLLSAVPAGSAAAADSYQVGFRTLGQWSADTNLRLDVNIWYPSLRPPRELNYAPWTIAAARNGKPVEGRFPLLLLSHASPGTRFSYHDTAAWLASCGFVVAAPTHSQDCMDNMSLLFTWRQLETRAKELSSTIDLLLADQELAASIDKNRIGLLGFGTGGTAALLLGGALPDCASWPEYCAKAGRRDMYCNRWARDRVNAICQSLPLTESLADPRIKAVAAAAPGFGMLFSPASFRYFYPPLLLIAAESDVMNRPSLHADTIARLLNGKARYLSLPGADTGALMSPCPEALAAELPELCRSVSPEERRAIHRHMDDALSDFFLHVLGSGKNLPVIPPPPDLTPPPPPAPQLPAPAPRPRQHRSR</sequence>
<evidence type="ECO:0000256" key="1">
    <source>
        <dbReference type="SAM" id="MobiDB-lite"/>
    </source>
</evidence>
<dbReference type="STRING" id="44742.AXF13_11145"/>
<name>A0A0X8JL74_9BACT</name>
<proteinExistence type="predicted"/>
<accession>A0A0X8JL74</accession>
<evidence type="ECO:0008006" key="5">
    <source>
        <dbReference type="Google" id="ProtNLM"/>
    </source>
</evidence>
<keyword evidence="4" id="KW-1185">Reference proteome</keyword>
<keyword evidence="2" id="KW-0812">Transmembrane</keyword>
<dbReference type="AlphaFoldDB" id="A0A0X8JL74"/>
<gene>
    <name evidence="3" type="ORF">AXF13_11145</name>
</gene>
<dbReference type="Gene3D" id="3.40.50.1820">
    <property type="entry name" value="alpha/beta hydrolase"/>
    <property type="match status" value="1"/>
</dbReference>